<dbReference type="Gene3D" id="3.40.720.10">
    <property type="entry name" value="Alkaline Phosphatase, subunit A"/>
    <property type="match status" value="1"/>
</dbReference>
<keyword evidence="4" id="KW-1185">Reference proteome</keyword>
<dbReference type="PANTHER" id="PTHR43751">
    <property type="entry name" value="SULFATASE"/>
    <property type="match status" value="1"/>
</dbReference>
<dbReference type="SUPFAM" id="SSF53649">
    <property type="entry name" value="Alkaline phosphatase-like"/>
    <property type="match status" value="1"/>
</dbReference>
<dbReference type="InterPro" id="IPR052701">
    <property type="entry name" value="GAG_Ulvan_Degrading_Sulfatases"/>
</dbReference>
<name>A0ABT3CU03_9BACT</name>
<dbReference type="Gene3D" id="3.30.1120.10">
    <property type="match status" value="1"/>
</dbReference>
<dbReference type="Proteomes" id="UP001300692">
    <property type="component" value="Unassembled WGS sequence"/>
</dbReference>
<comment type="caution">
    <text evidence="3">The sequence shown here is derived from an EMBL/GenBank/DDBJ whole genome shotgun (WGS) entry which is preliminary data.</text>
</comment>
<evidence type="ECO:0000259" key="2">
    <source>
        <dbReference type="Pfam" id="PF00884"/>
    </source>
</evidence>
<reference evidence="3 4" key="1">
    <citation type="submission" date="2022-10" db="EMBL/GenBank/DDBJ databases">
        <title>Comparative genomics and taxonomic characterization of three novel marine species of genus Reichenbachiella exhibiting antioxidant and polysaccharide degradation activities.</title>
        <authorList>
            <person name="Muhammad N."/>
            <person name="Lee Y.-J."/>
            <person name="Ko J."/>
            <person name="Kim S.-G."/>
        </authorList>
    </citation>
    <scope>NUCLEOTIDE SEQUENCE [LARGE SCALE GENOMIC DNA]</scope>
    <source>
        <strain evidence="3 4">ABR2-5</strain>
    </source>
</reference>
<gene>
    <name evidence="3" type="ORF">N7U62_10795</name>
</gene>
<dbReference type="CDD" id="cd16142">
    <property type="entry name" value="ARS_like"/>
    <property type="match status" value="1"/>
</dbReference>
<keyword evidence="1" id="KW-0732">Signal</keyword>
<dbReference type="PANTHER" id="PTHR43751:SF2">
    <property type="entry name" value="SULFATASE N-TERMINAL DOMAIN-CONTAINING PROTEIN"/>
    <property type="match status" value="1"/>
</dbReference>
<accession>A0ABT3CU03</accession>
<dbReference type="RefSeq" id="WP_264137980.1">
    <property type="nucleotide sequence ID" value="NZ_JAOYOD010000001.1"/>
</dbReference>
<feature type="domain" description="Sulfatase N-terminal" evidence="2">
    <location>
        <begin position="28"/>
        <end position="375"/>
    </location>
</feature>
<proteinExistence type="predicted"/>
<dbReference type="EMBL" id="JAOYOD010000001">
    <property type="protein sequence ID" value="MCV9387153.1"/>
    <property type="molecule type" value="Genomic_DNA"/>
</dbReference>
<dbReference type="InterPro" id="IPR017850">
    <property type="entry name" value="Alkaline_phosphatase_core_sf"/>
</dbReference>
<feature type="chain" id="PRO_5046742468" evidence="1">
    <location>
        <begin position="27"/>
        <end position="517"/>
    </location>
</feature>
<evidence type="ECO:0000256" key="1">
    <source>
        <dbReference type="SAM" id="SignalP"/>
    </source>
</evidence>
<evidence type="ECO:0000313" key="3">
    <source>
        <dbReference type="EMBL" id="MCV9387153.1"/>
    </source>
</evidence>
<dbReference type="InterPro" id="IPR000917">
    <property type="entry name" value="Sulfatase_N"/>
</dbReference>
<protein>
    <submittedName>
        <fullName evidence="3">Arylsulfatase</fullName>
    </submittedName>
</protein>
<dbReference type="Pfam" id="PF14707">
    <property type="entry name" value="Sulfatase_C"/>
    <property type="match status" value="1"/>
</dbReference>
<sequence length="517" mass="59441">MRKKTNLRMVLLLVAILLQFHTQAQKKPNILIIFPDDVGWSNVSAYGNGVMGYTTPNIDRIAKEGVMFTEHYAQPSCTAGRAALITGQYPIRSGMTTVGRPGGELGLKKESPTLAEVLKEQGYATGQFGKNHLGDRNEHLPTVHGFDEFFGNLYHLNTQEEYQQVDYPQDPEYFKKYGTRGVLHTWATKKDDPTVDPRFGRVGKQKIEDTGQLSRERMKTVDEEFIEASLDFMKRAKDDDKPFFVWLNPSRMHMFTHLKEENRYLAAPYTTEHDFYGSGMMEHDQHVGMVLDELEKMGVLDNTIVIYSTDNGPEHSARTHGGTTPFRGEKMTTYEGGVRVPMMVMWKDQIPEGRTLRGIQAHMDIFTTLAAAAGVDNVGEKMIKERKQYIDGVNNLDYWTGDTEVSARNNFIYYHESDIRAVRINQWKLHFQTSENYYATYVKQKFPIMYNLHFDPYESFDNITDRSDIIQRKQFLNEPIQELLGEHIQSLIEYPPVQKAATFDFSELMKQLMAGQQ</sequence>
<dbReference type="Pfam" id="PF00884">
    <property type="entry name" value="Sulfatase"/>
    <property type="match status" value="1"/>
</dbReference>
<feature type="signal peptide" evidence="1">
    <location>
        <begin position="1"/>
        <end position="26"/>
    </location>
</feature>
<organism evidence="3 4">
    <name type="scientific">Reichenbachiella ulvae</name>
    <dbReference type="NCBI Taxonomy" id="2980104"/>
    <lineage>
        <taxon>Bacteria</taxon>
        <taxon>Pseudomonadati</taxon>
        <taxon>Bacteroidota</taxon>
        <taxon>Cytophagia</taxon>
        <taxon>Cytophagales</taxon>
        <taxon>Reichenbachiellaceae</taxon>
        <taxon>Reichenbachiella</taxon>
    </lineage>
</organism>
<evidence type="ECO:0000313" key="4">
    <source>
        <dbReference type="Proteomes" id="UP001300692"/>
    </source>
</evidence>